<feature type="compositionally biased region" description="Basic residues" evidence="1">
    <location>
        <begin position="220"/>
        <end position="232"/>
    </location>
</feature>
<dbReference type="Proteomes" id="UP000261600">
    <property type="component" value="Unplaced"/>
</dbReference>
<feature type="chain" id="PRO_5018687765" description="E3 ubiquitin-protein ligase DCST1-like C-terminal domain-containing protein" evidence="2">
    <location>
        <begin position="25"/>
        <end position="338"/>
    </location>
</feature>
<dbReference type="Ensembl" id="ENSMALT00000023469.1">
    <property type="protein sequence ID" value="ENSMALP00000023031.1"/>
    <property type="gene ID" value="ENSMALG00000016072.1"/>
</dbReference>
<evidence type="ECO:0000256" key="2">
    <source>
        <dbReference type="SAM" id="SignalP"/>
    </source>
</evidence>
<reference evidence="4" key="2">
    <citation type="submission" date="2025-09" db="UniProtKB">
        <authorList>
            <consortium name="Ensembl"/>
        </authorList>
    </citation>
    <scope>IDENTIFICATION</scope>
</reference>
<feature type="compositionally biased region" description="Basic and acidic residues" evidence="1">
    <location>
        <begin position="236"/>
        <end position="262"/>
    </location>
</feature>
<dbReference type="InterPro" id="IPR058842">
    <property type="entry name" value="DCST1_C"/>
</dbReference>
<reference evidence="4" key="1">
    <citation type="submission" date="2025-08" db="UniProtKB">
        <authorList>
            <consortium name="Ensembl"/>
        </authorList>
    </citation>
    <scope>IDENTIFICATION</scope>
</reference>
<dbReference type="InterPro" id="IPR051856">
    <property type="entry name" value="CSR-E3_Ligase_Protein"/>
</dbReference>
<dbReference type="AlphaFoldDB" id="A0A3Q3QYX8"/>
<dbReference type="Pfam" id="PF26037">
    <property type="entry name" value="zf-RING_DCST1_C"/>
    <property type="match status" value="1"/>
</dbReference>
<organism evidence="4 5">
    <name type="scientific">Monopterus albus</name>
    <name type="common">Swamp eel</name>
    <dbReference type="NCBI Taxonomy" id="43700"/>
    <lineage>
        <taxon>Eukaryota</taxon>
        <taxon>Metazoa</taxon>
        <taxon>Chordata</taxon>
        <taxon>Craniata</taxon>
        <taxon>Vertebrata</taxon>
        <taxon>Euteleostomi</taxon>
        <taxon>Actinopterygii</taxon>
        <taxon>Neopterygii</taxon>
        <taxon>Teleostei</taxon>
        <taxon>Neoteleostei</taxon>
        <taxon>Acanthomorphata</taxon>
        <taxon>Anabantaria</taxon>
        <taxon>Synbranchiformes</taxon>
        <taxon>Synbranchidae</taxon>
        <taxon>Monopterus</taxon>
    </lineage>
</organism>
<feature type="compositionally biased region" description="Polar residues" evidence="1">
    <location>
        <begin position="283"/>
        <end position="296"/>
    </location>
</feature>
<accession>A0A3Q3QYX8</accession>
<dbReference type="PANTHER" id="PTHR21041">
    <property type="entry name" value="DENDRITIC CELL-SPECIFIC TRANSMEMBRANE PROTEIN"/>
    <property type="match status" value="1"/>
</dbReference>
<feature type="signal peptide" evidence="2">
    <location>
        <begin position="1"/>
        <end position="24"/>
    </location>
</feature>
<dbReference type="STRING" id="43700.ENSMALP00000023031"/>
<name>A0A3Q3QYX8_MONAL</name>
<evidence type="ECO:0000313" key="4">
    <source>
        <dbReference type="Ensembl" id="ENSMALP00000023031.1"/>
    </source>
</evidence>
<keyword evidence="2" id="KW-0732">Signal</keyword>
<feature type="domain" description="E3 ubiquitin-protein ligase DCST1-like C-terminal" evidence="3">
    <location>
        <begin position="134"/>
        <end position="179"/>
    </location>
</feature>
<evidence type="ECO:0000259" key="3">
    <source>
        <dbReference type="Pfam" id="PF26037"/>
    </source>
</evidence>
<proteinExistence type="predicted"/>
<evidence type="ECO:0000313" key="5">
    <source>
        <dbReference type="Proteomes" id="UP000261600"/>
    </source>
</evidence>
<feature type="region of interest" description="Disordered" evidence="1">
    <location>
        <begin position="220"/>
        <end position="338"/>
    </location>
</feature>
<dbReference type="PANTHER" id="PTHR21041:SF6">
    <property type="entry name" value="DC-STAMP DOMAIN-CONTAINING PROTEIN 2"/>
    <property type="match status" value="1"/>
</dbReference>
<sequence>MSPVVPLLLLVLLCFRVPAGFSSAGLSYRRIRATLQTPCLRFISSRERAGVCRASCCAQRLISSSYSESERIRFLRQQILDQRRTVGKALRMSAARNRADRGGGGRGSRLQALLLRLPGGAYLSHLLGLSPSVTCLACGEVVSSAEDNMVACDVPQCTGVYCRPCFYSLGNTCIVCMRPLTFQEDGEEELDSSDDEQLSLWSAALNSSHITDPQARGLMRRRIFMATRRRPTGRSDSGDKRKDGGNRRECDSSGHISVHSDSELSEADMTYQDGPRSEESDSDASLHSATSRNQGGYQDESIITVVVHRPGSPPNLQDSPGASRAQSPGPEAHVILCG</sequence>
<evidence type="ECO:0000256" key="1">
    <source>
        <dbReference type="SAM" id="MobiDB-lite"/>
    </source>
</evidence>
<keyword evidence="5" id="KW-1185">Reference proteome</keyword>
<feature type="compositionally biased region" description="Polar residues" evidence="1">
    <location>
        <begin position="314"/>
        <end position="326"/>
    </location>
</feature>
<protein>
    <recommendedName>
        <fullName evidence="3">E3 ubiquitin-protein ligase DCST1-like C-terminal domain-containing protein</fullName>
    </recommendedName>
</protein>